<sequence>MDLQKFLVPLFWKFFQIIVIALIAFILLGFVVGLFTYGRPVSRRKGEGWLDDALSTGIELSHAFIDFLFKKTRGRRNWLDDQQILAMMRGMNPTQFEEFVAGMFRALGYKVKVVGGAGDRGIDIAMMKGGKRYIVQCKKFIHRKVTPHDVRDFFGAMGDQHIDGKGFLVTTNIFTLEAERQAYNKPIELIDGNHLVQLVRESGVLALGNPST</sequence>
<evidence type="ECO:0000313" key="3">
    <source>
        <dbReference type="EMBL" id="MBE7524998.1"/>
    </source>
</evidence>
<dbReference type="InterPro" id="IPR011856">
    <property type="entry name" value="tRNA_endonuc-like_dom_sf"/>
</dbReference>
<reference evidence="3" key="1">
    <citation type="submission" date="2020-05" db="EMBL/GenBank/DDBJ databases">
        <title>High-Quality Genomes of Partial-Nitritation/Anammox System by Hierarchical Clustering Based Hybrid Assembly.</title>
        <authorList>
            <person name="Liu L."/>
            <person name="Wang Y."/>
            <person name="Che Y."/>
            <person name="Chen Y."/>
            <person name="Xia Y."/>
            <person name="Luo R."/>
            <person name="Cheng S.H."/>
            <person name="Zheng C."/>
            <person name="Zhang T."/>
        </authorList>
    </citation>
    <scope>NUCLEOTIDE SEQUENCE</scope>
    <source>
        <strain evidence="3">H1_PAT1</strain>
    </source>
</reference>
<proteinExistence type="predicted"/>
<dbReference type="GO" id="GO:0003677">
    <property type="term" value="F:DNA binding"/>
    <property type="evidence" value="ECO:0007669"/>
    <property type="project" value="InterPro"/>
</dbReference>
<protein>
    <submittedName>
        <fullName evidence="3">Restriction endonuclease</fullName>
    </submittedName>
</protein>
<dbReference type="Proteomes" id="UP000710385">
    <property type="component" value="Unassembled WGS sequence"/>
</dbReference>
<dbReference type="InterPro" id="IPR052906">
    <property type="entry name" value="Type_IV_Methyl-Rstrct_Enzyme"/>
</dbReference>
<keyword evidence="1" id="KW-1133">Transmembrane helix</keyword>
<evidence type="ECO:0000256" key="1">
    <source>
        <dbReference type="SAM" id="Phobius"/>
    </source>
</evidence>
<feature type="transmembrane region" description="Helical" evidence="1">
    <location>
        <begin position="14"/>
        <end position="37"/>
    </location>
</feature>
<dbReference type="Gene3D" id="3.40.1350.10">
    <property type="match status" value="1"/>
</dbReference>
<dbReference type="PANTHER" id="PTHR30015:SF7">
    <property type="entry name" value="TYPE IV METHYL-DIRECTED RESTRICTION ENZYME ECOKMRR"/>
    <property type="match status" value="1"/>
</dbReference>
<comment type="caution">
    <text evidence="3">The sequence shown here is derived from an EMBL/GenBank/DDBJ whole genome shotgun (WGS) entry which is preliminary data.</text>
</comment>
<keyword evidence="1" id="KW-0472">Membrane</keyword>
<keyword evidence="1" id="KW-0812">Transmembrane</keyword>
<keyword evidence="3" id="KW-0540">Nuclease</keyword>
<keyword evidence="3" id="KW-0378">Hydrolase</keyword>
<dbReference type="GO" id="GO:0015666">
    <property type="term" value="F:restriction endodeoxyribonuclease activity"/>
    <property type="evidence" value="ECO:0007669"/>
    <property type="project" value="TreeGrafter"/>
</dbReference>
<feature type="domain" description="Restriction endonuclease type IV Mrr" evidence="2">
    <location>
        <begin position="89"/>
        <end position="198"/>
    </location>
</feature>
<organism evidence="3 4">
    <name type="scientific">candidate division WWE3 bacterium</name>
    <dbReference type="NCBI Taxonomy" id="2053526"/>
    <lineage>
        <taxon>Bacteria</taxon>
        <taxon>Katanobacteria</taxon>
    </lineage>
</organism>
<evidence type="ECO:0000313" key="4">
    <source>
        <dbReference type="Proteomes" id="UP000710385"/>
    </source>
</evidence>
<accession>A0A928TWD6</accession>
<dbReference type="InterPro" id="IPR011335">
    <property type="entry name" value="Restrct_endonuc-II-like"/>
</dbReference>
<dbReference type="SUPFAM" id="SSF52980">
    <property type="entry name" value="Restriction endonuclease-like"/>
    <property type="match status" value="1"/>
</dbReference>
<gene>
    <name evidence="3" type="ORF">HS096_01185</name>
</gene>
<name>A0A928TWD6_UNCKA</name>
<dbReference type="InterPro" id="IPR007560">
    <property type="entry name" value="Restrct_endonuc_IV_Mrr"/>
</dbReference>
<dbReference type="GO" id="GO:0009307">
    <property type="term" value="P:DNA restriction-modification system"/>
    <property type="evidence" value="ECO:0007669"/>
    <property type="project" value="InterPro"/>
</dbReference>
<dbReference type="Pfam" id="PF04471">
    <property type="entry name" value="Mrr_cat"/>
    <property type="match status" value="1"/>
</dbReference>
<dbReference type="PANTHER" id="PTHR30015">
    <property type="entry name" value="MRR RESTRICTION SYSTEM PROTEIN"/>
    <property type="match status" value="1"/>
</dbReference>
<dbReference type="AlphaFoldDB" id="A0A928TWD6"/>
<dbReference type="EMBL" id="JABTTY010000001">
    <property type="protein sequence ID" value="MBE7524998.1"/>
    <property type="molecule type" value="Genomic_DNA"/>
</dbReference>
<evidence type="ECO:0000259" key="2">
    <source>
        <dbReference type="Pfam" id="PF04471"/>
    </source>
</evidence>
<keyword evidence="3" id="KW-0255">Endonuclease</keyword>